<evidence type="ECO:0008006" key="6">
    <source>
        <dbReference type="Google" id="ProtNLM"/>
    </source>
</evidence>
<gene>
    <name evidence="4" type="ORF">BGW36DRAFT_300403</name>
</gene>
<proteinExistence type="predicted"/>
<keyword evidence="1" id="KW-0853">WD repeat</keyword>
<evidence type="ECO:0000256" key="3">
    <source>
        <dbReference type="ARBA" id="ARBA00043952"/>
    </source>
</evidence>
<dbReference type="GO" id="GO:0061685">
    <property type="term" value="F:diphthine methylesterase activity"/>
    <property type="evidence" value="ECO:0007669"/>
    <property type="project" value="TreeGrafter"/>
</dbReference>
<dbReference type="GO" id="GO:0017183">
    <property type="term" value="P:protein histidyl modification to diphthamide"/>
    <property type="evidence" value="ECO:0007669"/>
    <property type="project" value="TreeGrafter"/>
</dbReference>
<dbReference type="AlphaFoldDB" id="A0AAD4KLQ5"/>
<evidence type="ECO:0000313" key="5">
    <source>
        <dbReference type="Proteomes" id="UP001201262"/>
    </source>
</evidence>
<comment type="pathway">
    <text evidence="3">Protein modification.</text>
</comment>
<comment type="caution">
    <text evidence="4">The sequence shown here is derived from an EMBL/GenBank/DDBJ whole genome shotgun (WGS) entry which is preliminary data.</text>
</comment>
<accession>A0AAD4KLQ5</accession>
<evidence type="ECO:0000313" key="4">
    <source>
        <dbReference type="EMBL" id="KAH8693966.1"/>
    </source>
</evidence>
<dbReference type="SUPFAM" id="SSF50978">
    <property type="entry name" value="WD40 repeat-like"/>
    <property type="match status" value="1"/>
</dbReference>
<dbReference type="PANTHER" id="PTHR46042">
    <property type="entry name" value="DIPHTHINE METHYLTRANSFERASE"/>
    <property type="match status" value="1"/>
</dbReference>
<dbReference type="InterPro" id="IPR015943">
    <property type="entry name" value="WD40/YVTN_repeat-like_dom_sf"/>
</dbReference>
<dbReference type="GeneID" id="70241908"/>
<sequence length="412" mass="45909">MSENIQSISSITTKFLDQPPSCLEFCPDDPDYFMIGTYLLEEDKEGINETATVKQTKTGSLQLWHLDITKNEIDQKQVLSLPYAVFDLQFHPRQPTLLGIASSDGSVALYRVSREVQDTNPHVQHIWTRSVHEEPSIPALFLAWAPHDWFLQSGAAADGFAVTFSDGRTSIFALPSGRKDIACNEPDLVETQFLPRENIEAWFVALATYAQPGSEKPFSYSFMGNDFGSLNVRKFACSEDTGSDDDIALEELKVSDTDDRARHHTAGVTSILPLPTPMIQNAPVVLTGSYDEYTRVYHATTRGAVLAEEQLGGGVWRLRLIRTEEGDSETTFLVLASCMHAGTRVLRVVWKRGDPGLLDIGEWEIRVLGEFTEHESMNYASGVREGVDAASQLVCVSSSFYDKRLCLWKVDV</sequence>
<dbReference type="Gene3D" id="2.130.10.10">
    <property type="entry name" value="YVTN repeat-like/Quinoprotein amine dehydrogenase"/>
    <property type="match status" value="1"/>
</dbReference>
<evidence type="ECO:0000256" key="2">
    <source>
        <dbReference type="ARBA" id="ARBA00022737"/>
    </source>
</evidence>
<name>A0AAD4KLQ5_9EURO</name>
<keyword evidence="5" id="KW-1185">Reference proteome</keyword>
<dbReference type="Proteomes" id="UP001201262">
    <property type="component" value="Unassembled WGS sequence"/>
</dbReference>
<dbReference type="EMBL" id="JAJTJA010000009">
    <property type="protein sequence ID" value="KAH8693966.1"/>
    <property type="molecule type" value="Genomic_DNA"/>
</dbReference>
<dbReference type="GO" id="GO:0005737">
    <property type="term" value="C:cytoplasm"/>
    <property type="evidence" value="ECO:0007669"/>
    <property type="project" value="TreeGrafter"/>
</dbReference>
<dbReference type="InterPro" id="IPR036322">
    <property type="entry name" value="WD40_repeat_dom_sf"/>
</dbReference>
<dbReference type="RefSeq" id="XP_046069636.1">
    <property type="nucleotide sequence ID" value="XM_046211621.1"/>
</dbReference>
<keyword evidence="2" id="KW-0677">Repeat</keyword>
<dbReference type="PANTHER" id="PTHR46042:SF1">
    <property type="entry name" value="DIPHTHINE METHYLTRANSFERASE"/>
    <property type="match status" value="1"/>
</dbReference>
<reference evidence="4" key="1">
    <citation type="submission" date="2021-12" db="EMBL/GenBank/DDBJ databases">
        <title>Convergent genome expansion in fungi linked to evolution of root-endophyte symbiosis.</title>
        <authorList>
            <consortium name="DOE Joint Genome Institute"/>
            <person name="Ke Y.-H."/>
            <person name="Bonito G."/>
            <person name="Liao H.-L."/>
            <person name="Looney B."/>
            <person name="Rojas-Flechas A."/>
            <person name="Nash J."/>
            <person name="Hameed K."/>
            <person name="Schadt C."/>
            <person name="Martin F."/>
            <person name="Crous P.W."/>
            <person name="Miettinen O."/>
            <person name="Magnuson J.K."/>
            <person name="Labbe J."/>
            <person name="Jacobson D."/>
            <person name="Doktycz M.J."/>
            <person name="Veneault-Fourrey C."/>
            <person name="Kuo A."/>
            <person name="Mondo S."/>
            <person name="Calhoun S."/>
            <person name="Riley R."/>
            <person name="Ohm R."/>
            <person name="LaButti K."/>
            <person name="Andreopoulos B."/>
            <person name="Pangilinan J."/>
            <person name="Nolan M."/>
            <person name="Tritt A."/>
            <person name="Clum A."/>
            <person name="Lipzen A."/>
            <person name="Daum C."/>
            <person name="Barry K."/>
            <person name="Grigoriev I.V."/>
            <person name="Vilgalys R."/>
        </authorList>
    </citation>
    <scope>NUCLEOTIDE SEQUENCE</scope>
    <source>
        <strain evidence="4">PMI_201</strain>
    </source>
</reference>
<organism evidence="4 5">
    <name type="scientific">Talaromyces proteolyticus</name>
    <dbReference type="NCBI Taxonomy" id="1131652"/>
    <lineage>
        <taxon>Eukaryota</taxon>
        <taxon>Fungi</taxon>
        <taxon>Dikarya</taxon>
        <taxon>Ascomycota</taxon>
        <taxon>Pezizomycotina</taxon>
        <taxon>Eurotiomycetes</taxon>
        <taxon>Eurotiomycetidae</taxon>
        <taxon>Eurotiales</taxon>
        <taxon>Trichocomaceae</taxon>
        <taxon>Talaromyces</taxon>
        <taxon>Talaromyces sect. Bacilispori</taxon>
    </lineage>
</organism>
<dbReference type="InterPro" id="IPR052415">
    <property type="entry name" value="Diphthine_MTase"/>
</dbReference>
<evidence type="ECO:0000256" key="1">
    <source>
        <dbReference type="ARBA" id="ARBA00022574"/>
    </source>
</evidence>
<protein>
    <recommendedName>
        <fullName evidence="6">Diphthine methyltransferase</fullName>
    </recommendedName>
</protein>